<accession>A0A0G4FVD0</accession>
<protein>
    <submittedName>
        <fullName evidence="1">Uncharacterized protein</fullName>
    </submittedName>
</protein>
<proteinExistence type="predicted"/>
<reference evidence="1" key="1">
    <citation type="submission" date="2014-11" db="EMBL/GenBank/DDBJ databases">
        <authorList>
            <person name="Otto D Thomas"/>
            <person name="Naeem Raeece"/>
        </authorList>
    </citation>
    <scope>NUCLEOTIDE SEQUENCE</scope>
</reference>
<sequence length="204" mass="23664">MKFFEVLLGFSGFILISALGLKQIFKAKPVRNVVNQKNKKICKQTLPFFAEQEEYLKEKIEEYTGDPHQAFKLKRLRNSKARLSMCQRMAKVLADVCDNSEPVDDTFILKIIDLGISKENVKFCFLPNLTRNNVITIDPWSGKDLAFQDSVKSQFKESLKAANYGTTDPSRWTYLRKGLGLEDTTWELFEKDLERVKTEKYDIF</sequence>
<organism evidence="1">
    <name type="scientific">Chromera velia CCMP2878</name>
    <dbReference type="NCBI Taxonomy" id="1169474"/>
    <lineage>
        <taxon>Eukaryota</taxon>
        <taxon>Sar</taxon>
        <taxon>Alveolata</taxon>
        <taxon>Colpodellida</taxon>
        <taxon>Chromeraceae</taxon>
        <taxon>Chromera</taxon>
    </lineage>
</organism>
<evidence type="ECO:0000313" key="1">
    <source>
        <dbReference type="EMBL" id="CEM18954.1"/>
    </source>
</evidence>
<dbReference type="AlphaFoldDB" id="A0A0G4FVD0"/>
<dbReference type="EMBL" id="CDMZ01000662">
    <property type="protein sequence ID" value="CEM18954.1"/>
    <property type="molecule type" value="Genomic_DNA"/>
</dbReference>
<dbReference type="VEuPathDB" id="CryptoDB:Cvel_476"/>
<gene>
    <name evidence="1" type="ORF">Cvel_476</name>
</gene>
<name>A0A0G4FVD0_9ALVE</name>